<dbReference type="AlphaFoldDB" id="I1DZP2"/>
<protein>
    <recommendedName>
        <fullName evidence="4">SrpA-related protein</fullName>
    </recommendedName>
</protein>
<evidence type="ECO:0000313" key="2">
    <source>
        <dbReference type="EMBL" id="GAB59520.1"/>
    </source>
</evidence>
<proteinExistence type="predicted"/>
<feature type="compositionally biased region" description="Basic and acidic residues" evidence="1">
    <location>
        <begin position="20"/>
        <end position="53"/>
    </location>
</feature>
<keyword evidence="3" id="KW-1185">Reference proteome</keyword>
<feature type="compositionally biased region" description="Basic and acidic residues" evidence="1">
    <location>
        <begin position="135"/>
        <end position="147"/>
    </location>
</feature>
<feature type="compositionally biased region" description="Polar residues" evidence="1">
    <location>
        <begin position="7"/>
        <end position="16"/>
    </location>
</feature>
<comment type="caution">
    <text evidence="2">The sequence shown here is derived from an EMBL/GenBank/DDBJ whole genome shotgun (WGS) entry which is preliminary data.</text>
</comment>
<feature type="region of interest" description="Disordered" evidence="1">
    <location>
        <begin position="1"/>
        <end position="155"/>
    </location>
</feature>
<feature type="region of interest" description="Disordered" evidence="1">
    <location>
        <begin position="234"/>
        <end position="258"/>
    </location>
</feature>
<feature type="compositionally biased region" description="Low complexity" evidence="1">
    <location>
        <begin position="97"/>
        <end position="115"/>
    </location>
</feature>
<reference evidence="2 3" key="1">
    <citation type="journal article" date="2012" name="J. Bacteriol.">
        <title>Genome Sequence of the Protease-Producing Bacterium Rheinheimera nanhaiensis E407-8T, Isolated from Deep-Sea Sediment of the South China Sea.</title>
        <authorList>
            <person name="Zhang X.-Y."/>
            <person name="Zhang Y.-J."/>
            <person name="Qin Q.-L."/>
            <person name="Xie B.-B."/>
            <person name="Chen X.-L."/>
            <person name="Zhou B.-C."/>
            <person name="Zhang Y.-Z."/>
        </authorList>
    </citation>
    <scope>NUCLEOTIDE SEQUENCE [LARGE SCALE GENOMIC DNA]</scope>
    <source>
        <strain evidence="2 3">E407-8</strain>
    </source>
</reference>
<dbReference type="STRING" id="562729.RNAN_2526"/>
<dbReference type="InterPro" id="IPR021973">
    <property type="entry name" value="SprA-related"/>
</dbReference>
<dbReference type="RefSeq" id="WP_008222197.1">
    <property type="nucleotide sequence ID" value="NZ_BAFK01000014.1"/>
</dbReference>
<evidence type="ECO:0008006" key="4">
    <source>
        <dbReference type="Google" id="ProtNLM"/>
    </source>
</evidence>
<dbReference type="EMBL" id="BAFK01000014">
    <property type="protein sequence ID" value="GAB59520.1"/>
    <property type="molecule type" value="Genomic_DNA"/>
</dbReference>
<name>I1DZP2_9GAMM</name>
<evidence type="ECO:0000256" key="1">
    <source>
        <dbReference type="SAM" id="MobiDB-lite"/>
    </source>
</evidence>
<organism evidence="2 3">
    <name type="scientific">Rheinheimera nanhaiensis E407-8</name>
    <dbReference type="NCBI Taxonomy" id="562729"/>
    <lineage>
        <taxon>Bacteria</taxon>
        <taxon>Pseudomonadati</taxon>
        <taxon>Pseudomonadota</taxon>
        <taxon>Gammaproteobacteria</taxon>
        <taxon>Chromatiales</taxon>
        <taxon>Chromatiaceae</taxon>
        <taxon>Rheinheimera</taxon>
    </lineage>
</organism>
<dbReference type="Pfam" id="PF12118">
    <property type="entry name" value="SprA-related"/>
    <property type="match status" value="1"/>
</dbReference>
<evidence type="ECO:0000313" key="3">
    <source>
        <dbReference type="Proteomes" id="UP000004374"/>
    </source>
</evidence>
<gene>
    <name evidence="2" type="ORF">RNAN_2526</name>
</gene>
<sequence>MLVSHYPNVSINTANPPTEMARRDAVRRDLFVPITESEKASPDKPAVSDERSRAANSQPAVTLYDAKGKETETQQAIEGRGERQGNEQSNDAEGQREQSSQQDKQQAAEQQQAKRQQAEQEKVEQQEQQQIQQLESRDQEVKAHEQAHAAVGGRYAGAPSYSYELGPDGKQYAVGGEVQIDISPIPGDPQATVQKMQQVRAAALAPAEPSAADRRIAAEAMQRQIQAQAELVQQTSAGVSNNQAEPAQSVQQDSNSNADVRVNGGPASGQIFYGPQVQTDISYKVNDDAGGAIVFPQRDTLAVTAQMALRRSVIAGFYQRATEPQIKQSLQQA</sequence>
<dbReference type="Proteomes" id="UP000004374">
    <property type="component" value="Unassembled WGS sequence"/>
</dbReference>
<accession>I1DZP2</accession>
<feature type="compositionally biased region" description="Basic and acidic residues" evidence="1">
    <location>
        <begin position="116"/>
        <end position="125"/>
    </location>
</feature>